<keyword evidence="1" id="KW-0472">Membrane</keyword>
<dbReference type="Proteomes" id="UP000012112">
    <property type="component" value="Unassembled WGS sequence"/>
</dbReference>
<feature type="transmembrane region" description="Helical" evidence="1">
    <location>
        <begin position="34"/>
        <end position="51"/>
    </location>
</feature>
<evidence type="ECO:0000313" key="2">
    <source>
        <dbReference type="EMBL" id="EMO54240.1"/>
    </source>
</evidence>
<sequence>MIHSFSFNFYPIVLGKLLNATPEKNLFLASDRKIWSFRFYPCILFLKFFFWF</sequence>
<comment type="caution">
    <text evidence="2">The sequence shown here is derived from an EMBL/GenBank/DDBJ whole genome shotgun (WGS) entry which is preliminary data.</text>
</comment>
<evidence type="ECO:0000256" key="1">
    <source>
        <dbReference type="SAM" id="Phobius"/>
    </source>
</evidence>
<proteinExistence type="predicted"/>
<protein>
    <submittedName>
        <fullName evidence="2">Uncharacterized protein</fullName>
    </submittedName>
</protein>
<accession>M6VBJ7</accession>
<gene>
    <name evidence="2" type="ORF">LEP1GSC172_3781</name>
</gene>
<reference evidence="2 3" key="1">
    <citation type="submission" date="2013-01" db="EMBL/GenBank/DDBJ databases">
        <authorList>
            <person name="Harkins D.M."/>
            <person name="Durkin A.S."/>
            <person name="Brinkac L.M."/>
            <person name="Haft D.H."/>
            <person name="Selengut J.D."/>
            <person name="Sanka R."/>
            <person name="DePew J."/>
            <person name="Purushe J."/>
            <person name="Matthias M.A."/>
            <person name="Vinetz J.M."/>
            <person name="Sutton G.G."/>
            <person name="Nierman W.C."/>
            <person name="Fouts D.E."/>
        </authorList>
    </citation>
    <scope>NUCLEOTIDE SEQUENCE [LARGE SCALE GENOMIC DNA]</scope>
    <source>
        <strain evidence="2 3">HAI1536</strain>
    </source>
</reference>
<dbReference type="AlphaFoldDB" id="M6VBJ7"/>
<organism evidence="2 3">
    <name type="scientific">Leptospira noguchii</name>
    <dbReference type="NCBI Taxonomy" id="28182"/>
    <lineage>
        <taxon>Bacteria</taxon>
        <taxon>Pseudomonadati</taxon>
        <taxon>Spirochaetota</taxon>
        <taxon>Spirochaetia</taxon>
        <taxon>Leptospirales</taxon>
        <taxon>Leptospiraceae</taxon>
        <taxon>Leptospira</taxon>
    </lineage>
</organism>
<dbReference type="EMBL" id="AKWD02000029">
    <property type="protein sequence ID" value="EMO54240.1"/>
    <property type="molecule type" value="Genomic_DNA"/>
</dbReference>
<keyword evidence="1" id="KW-0812">Transmembrane</keyword>
<name>M6VBJ7_9LEPT</name>
<evidence type="ECO:0000313" key="3">
    <source>
        <dbReference type="Proteomes" id="UP000012112"/>
    </source>
</evidence>
<keyword evidence="1" id="KW-1133">Transmembrane helix</keyword>